<sequence length="266" mass="27692">MSLPVFFSTQVAEAAAGHVLTFGEDVAGHAVRVRRLGPGDDLEVVDGCGTRVRGTVSSASANELGLHIASVSHTDQFQPRLVLVQALAKSDRDLQAIEAATEIGVDEVVPWAAERSIADWPAKKREKLAAKWDNVLRAASLQARRSRFPLRHDLVRGTGLTSALAETDTVYVLHEAAELKLSQALSTDSPANSSTAEESSAGEESSTPASGRIVLVVGPEGGVSDAELDALAAVGAKAVLLGPTVLRSSSAGAAGLVMAQNSLGRW</sequence>
<dbReference type="Gene3D" id="3.40.1280.10">
    <property type="match status" value="1"/>
</dbReference>
<dbReference type="GO" id="GO:0070475">
    <property type="term" value="P:rRNA base methylation"/>
    <property type="evidence" value="ECO:0007669"/>
    <property type="project" value="TreeGrafter"/>
</dbReference>
<dbReference type="KEGG" id="bkr:AAFP32_09185"/>
<dbReference type="GO" id="GO:0005737">
    <property type="term" value="C:cytoplasm"/>
    <property type="evidence" value="ECO:0007669"/>
    <property type="project" value="UniProtKB-SubCell"/>
</dbReference>
<dbReference type="CDD" id="cd18084">
    <property type="entry name" value="RsmE-like"/>
    <property type="match status" value="1"/>
</dbReference>
<dbReference type="InterPro" id="IPR029028">
    <property type="entry name" value="Alpha/beta_knot_MTases"/>
</dbReference>
<evidence type="ECO:0000313" key="16">
    <source>
        <dbReference type="EMBL" id="XBV87748.1"/>
    </source>
</evidence>
<evidence type="ECO:0000256" key="7">
    <source>
        <dbReference type="ARBA" id="ARBA00022603"/>
    </source>
</evidence>
<dbReference type="RefSeq" id="WP_350268882.1">
    <property type="nucleotide sequence ID" value="NZ_CP158281.1"/>
</dbReference>
<dbReference type="EC" id="2.1.1.193" evidence="3 12"/>
<organism evidence="16">
    <name type="scientific">Brevibacterium koreense</name>
    <dbReference type="NCBI Taxonomy" id="3140787"/>
    <lineage>
        <taxon>Bacteria</taxon>
        <taxon>Bacillati</taxon>
        <taxon>Actinomycetota</taxon>
        <taxon>Actinomycetes</taxon>
        <taxon>Micrococcales</taxon>
        <taxon>Brevibacteriaceae</taxon>
        <taxon>Brevibacterium</taxon>
    </lineage>
</organism>
<dbReference type="SUPFAM" id="SSF75217">
    <property type="entry name" value="alpha/beta knot"/>
    <property type="match status" value="1"/>
</dbReference>
<evidence type="ECO:0000256" key="9">
    <source>
        <dbReference type="ARBA" id="ARBA00022691"/>
    </source>
</evidence>
<dbReference type="PIRSF" id="PIRSF015601">
    <property type="entry name" value="MTase_slr0722"/>
    <property type="match status" value="1"/>
</dbReference>
<evidence type="ECO:0000256" key="2">
    <source>
        <dbReference type="ARBA" id="ARBA00005528"/>
    </source>
</evidence>
<keyword evidence="6 12" id="KW-0698">rRNA processing</keyword>
<feature type="domain" description="Ribosomal RNA small subunit methyltransferase E PUA-like" evidence="15">
    <location>
        <begin position="24"/>
        <end position="64"/>
    </location>
</feature>
<evidence type="ECO:0000256" key="6">
    <source>
        <dbReference type="ARBA" id="ARBA00022552"/>
    </source>
</evidence>
<keyword evidence="8 12" id="KW-0808">Transferase</keyword>
<feature type="domain" description="Ribosomal RNA small subunit methyltransferase E methyltransferase" evidence="14">
    <location>
        <begin position="80"/>
        <end position="256"/>
    </location>
</feature>
<evidence type="ECO:0000256" key="5">
    <source>
        <dbReference type="ARBA" id="ARBA00022490"/>
    </source>
</evidence>
<proteinExistence type="inferred from homology"/>
<dbReference type="Pfam" id="PF20260">
    <property type="entry name" value="PUA_4"/>
    <property type="match status" value="1"/>
</dbReference>
<evidence type="ECO:0000259" key="15">
    <source>
        <dbReference type="Pfam" id="PF20260"/>
    </source>
</evidence>
<reference evidence="16" key="1">
    <citation type="submission" date="2024-06" db="EMBL/GenBank/DDBJ databases">
        <title>Brevibacterium koreense sp. nov., isolated from jogae-jeotgal, a Korean fermented seafood.</title>
        <authorList>
            <person name="Whon T.W."/>
            <person name="Nam S."/>
            <person name="Kim Y."/>
        </authorList>
    </citation>
    <scope>NUCLEOTIDE SEQUENCE</scope>
    <source>
        <strain evidence="16">CBA3109</strain>
    </source>
</reference>
<evidence type="ECO:0000256" key="11">
    <source>
        <dbReference type="ARBA" id="ARBA00047944"/>
    </source>
</evidence>
<dbReference type="AlphaFoldDB" id="A0AAU7UG44"/>
<name>A0AAU7UG44_9MICO</name>
<keyword evidence="5 12" id="KW-0963">Cytoplasm</keyword>
<accession>A0AAU7UG44</accession>
<evidence type="ECO:0000256" key="8">
    <source>
        <dbReference type="ARBA" id="ARBA00022679"/>
    </source>
</evidence>
<dbReference type="Pfam" id="PF04452">
    <property type="entry name" value="Methyltrans_RNA"/>
    <property type="match status" value="1"/>
</dbReference>
<evidence type="ECO:0000256" key="12">
    <source>
        <dbReference type="PIRNR" id="PIRNR015601"/>
    </source>
</evidence>
<feature type="region of interest" description="Disordered" evidence="13">
    <location>
        <begin position="184"/>
        <end position="210"/>
    </location>
</feature>
<comment type="function">
    <text evidence="10 12">Specifically methylates the N3 position of the uracil ring of uridine 1498 (m3U1498) in 16S rRNA. Acts on the fully assembled 30S ribosomal subunit.</text>
</comment>
<evidence type="ECO:0000256" key="10">
    <source>
        <dbReference type="ARBA" id="ARBA00025699"/>
    </source>
</evidence>
<feature type="compositionally biased region" description="Low complexity" evidence="13">
    <location>
        <begin position="189"/>
        <end position="210"/>
    </location>
</feature>
<dbReference type="InterPro" id="IPR046886">
    <property type="entry name" value="RsmE_MTase_dom"/>
</dbReference>
<dbReference type="InterPro" id="IPR029026">
    <property type="entry name" value="tRNA_m1G_MTases_N"/>
</dbReference>
<dbReference type="InterPro" id="IPR015947">
    <property type="entry name" value="PUA-like_sf"/>
</dbReference>
<comment type="catalytic activity">
    <reaction evidence="11 12">
        <text>uridine(1498) in 16S rRNA + S-adenosyl-L-methionine = N(3)-methyluridine(1498) in 16S rRNA + S-adenosyl-L-homocysteine + H(+)</text>
        <dbReference type="Rhea" id="RHEA:42920"/>
        <dbReference type="Rhea" id="RHEA-COMP:10283"/>
        <dbReference type="Rhea" id="RHEA-COMP:10284"/>
        <dbReference type="ChEBI" id="CHEBI:15378"/>
        <dbReference type="ChEBI" id="CHEBI:57856"/>
        <dbReference type="ChEBI" id="CHEBI:59789"/>
        <dbReference type="ChEBI" id="CHEBI:65315"/>
        <dbReference type="ChEBI" id="CHEBI:74502"/>
        <dbReference type="EC" id="2.1.1.193"/>
    </reaction>
</comment>
<keyword evidence="7 12" id="KW-0489">Methyltransferase</keyword>
<protein>
    <recommendedName>
        <fullName evidence="4 12">Ribosomal RNA small subunit methyltransferase E</fullName>
        <ecNumber evidence="3 12">2.1.1.193</ecNumber>
    </recommendedName>
</protein>
<dbReference type="GO" id="GO:0070042">
    <property type="term" value="F:rRNA (uridine-N3-)-methyltransferase activity"/>
    <property type="evidence" value="ECO:0007669"/>
    <property type="project" value="TreeGrafter"/>
</dbReference>
<comment type="similarity">
    <text evidence="2 12">Belongs to the RNA methyltransferase RsmE family.</text>
</comment>
<dbReference type="PANTHER" id="PTHR30027">
    <property type="entry name" value="RIBOSOMAL RNA SMALL SUBUNIT METHYLTRANSFERASE E"/>
    <property type="match status" value="1"/>
</dbReference>
<comment type="subcellular location">
    <subcellularLocation>
        <location evidence="1 12">Cytoplasm</location>
    </subcellularLocation>
</comment>
<dbReference type="InterPro" id="IPR046887">
    <property type="entry name" value="RsmE_PUA-like"/>
</dbReference>
<evidence type="ECO:0000256" key="13">
    <source>
        <dbReference type="SAM" id="MobiDB-lite"/>
    </source>
</evidence>
<evidence type="ECO:0000256" key="4">
    <source>
        <dbReference type="ARBA" id="ARBA00013673"/>
    </source>
</evidence>
<evidence type="ECO:0000256" key="1">
    <source>
        <dbReference type="ARBA" id="ARBA00004496"/>
    </source>
</evidence>
<evidence type="ECO:0000259" key="14">
    <source>
        <dbReference type="Pfam" id="PF04452"/>
    </source>
</evidence>
<dbReference type="PANTHER" id="PTHR30027:SF3">
    <property type="entry name" value="16S RRNA (URACIL(1498)-N(3))-METHYLTRANSFERASE"/>
    <property type="match status" value="1"/>
</dbReference>
<evidence type="ECO:0000256" key="3">
    <source>
        <dbReference type="ARBA" id="ARBA00012328"/>
    </source>
</evidence>
<dbReference type="InterPro" id="IPR006700">
    <property type="entry name" value="RsmE"/>
</dbReference>
<dbReference type="SUPFAM" id="SSF88697">
    <property type="entry name" value="PUA domain-like"/>
    <property type="match status" value="1"/>
</dbReference>
<keyword evidence="9 12" id="KW-0949">S-adenosyl-L-methionine</keyword>
<gene>
    <name evidence="16" type="ORF">AAFP32_09185</name>
</gene>
<dbReference type="NCBIfam" id="NF008693">
    <property type="entry name" value="PRK11713.2-3"/>
    <property type="match status" value="1"/>
</dbReference>
<dbReference type="EMBL" id="CP158281">
    <property type="protein sequence ID" value="XBV87748.1"/>
    <property type="molecule type" value="Genomic_DNA"/>
</dbReference>
<dbReference type="NCBIfam" id="TIGR00046">
    <property type="entry name" value="RsmE family RNA methyltransferase"/>
    <property type="match status" value="1"/>
</dbReference>